<evidence type="ECO:0000256" key="1">
    <source>
        <dbReference type="SAM" id="Phobius"/>
    </source>
</evidence>
<protein>
    <submittedName>
        <fullName evidence="3">Uncharacterized protein</fullName>
    </submittedName>
</protein>
<comment type="caution">
    <text evidence="3">The sequence shown here is derived from an EMBL/GenBank/DDBJ whole genome shotgun (WGS) entry which is preliminary data.</text>
</comment>
<accession>A0AAV0X318</accession>
<keyword evidence="2" id="KW-0732">Signal</keyword>
<evidence type="ECO:0000256" key="2">
    <source>
        <dbReference type="SAM" id="SignalP"/>
    </source>
</evidence>
<reference evidence="3 4" key="1">
    <citation type="submission" date="2023-01" db="EMBL/GenBank/DDBJ databases">
        <authorList>
            <person name="Whitehead M."/>
        </authorList>
    </citation>
    <scope>NUCLEOTIDE SEQUENCE [LARGE SCALE GENOMIC DNA]</scope>
</reference>
<keyword evidence="1" id="KW-0812">Transmembrane</keyword>
<evidence type="ECO:0000313" key="4">
    <source>
        <dbReference type="Proteomes" id="UP001160148"/>
    </source>
</evidence>
<dbReference type="AlphaFoldDB" id="A0AAV0X318"/>
<dbReference type="Proteomes" id="UP001160148">
    <property type="component" value="Unassembled WGS sequence"/>
</dbReference>
<keyword evidence="1" id="KW-0472">Membrane</keyword>
<evidence type="ECO:0000313" key="3">
    <source>
        <dbReference type="EMBL" id="CAI6362824.1"/>
    </source>
</evidence>
<keyword evidence="1" id="KW-1133">Transmembrane helix</keyword>
<sequence>MSIIFILLIIVWSQISGNYVIARHTLFKVGNNEKMSTINNESCVSCICEPMAGNCNEEFCTDPININLCKNKTYQANTEFSAPATTFSLRNIGFIFKMFICMCVLYMFIIHASGDCFESRSTRRINSSLNQILSDESLSSTNSDDQSCVMPLNINTRYDNDLSDPPPSYEDTQITRTHVASTPMQTSDLNYVELNTFNYYDSARLFLTSPIDEPPPSYDELPPPYDECLAIHRLKPTLQVHNLPPSCGNDHNILYMTIPVDTIETARDSQETFESETEMLCTQV</sequence>
<dbReference type="EMBL" id="CARXXK010000003">
    <property type="protein sequence ID" value="CAI6362824.1"/>
    <property type="molecule type" value="Genomic_DNA"/>
</dbReference>
<keyword evidence="4" id="KW-1185">Reference proteome</keyword>
<feature type="signal peptide" evidence="2">
    <location>
        <begin position="1"/>
        <end position="17"/>
    </location>
</feature>
<proteinExistence type="predicted"/>
<gene>
    <name evidence="3" type="ORF">MEUPH1_LOCUS17860</name>
</gene>
<feature type="transmembrane region" description="Helical" evidence="1">
    <location>
        <begin position="94"/>
        <end position="114"/>
    </location>
</feature>
<feature type="chain" id="PRO_5043818857" evidence="2">
    <location>
        <begin position="18"/>
        <end position="284"/>
    </location>
</feature>
<name>A0AAV0X318_9HEMI</name>
<organism evidence="3 4">
    <name type="scientific">Macrosiphum euphorbiae</name>
    <name type="common">potato aphid</name>
    <dbReference type="NCBI Taxonomy" id="13131"/>
    <lineage>
        <taxon>Eukaryota</taxon>
        <taxon>Metazoa</taxon>
        <taxon>Ecdysozoa</taxon>
        <taxon>Arthropoda</taxon>
        <taxon>Hexapoda</taxon>
        <taxon>Insecta</taxon>
        <taxon>Pterygota</taxon>
        <taxon>Neoptera</taxon>
        <taxon>Paraneoptera</taxon>
        <taxon>Hemiptera</taxon>
        <taxon>Sternorrhyncha</taxon>
        <taxon>Aphidomorpha</taxon>
        <taxon>Aphidoidea</taxon>
        <taxon>Aphididae</taxon>
        <taxon>Macrosiphini</taxon>
        <taxon>Macrosiphum</taxon>
    </lineage>
</organism>